<evidence type="ECO:0000256" key="9">
    <source>
        <dbReference type="ARBA" id="ARBA00023136"/>
    </source>
</evidence>
<dbReference type="PROSITE" id="PS00211">
    <property type="entry name" value="ABC_TRANSPORTER_1"/>
    <property type="match status" value="1"/>
</dbReference>
<proteinExistence type="predicted"/>
<feature type="domain" description="ABC transporter" evidence="11">
    <location>
        <begin position="371"/>
        <end position="578"/>
    </location>
</feature>
<evidence type="ECO:0000256" key="4">
    <source>
        <dbReference type="ARBA" id="ARBA00022519"/>
    </source>
</evidence>
<dbReference type="PANTHER" id="PTHR11384">
    <property type="entry name" value="ATP-BINDING CASSETTE, SUB-FAMILY D MEMBER"/>
    <property type="match status" value="1"/>
</dbReference>
<keyword evidence="14" id="KW-1185">Reference proteome</keyword>
<dbReference type="InterPro" id="IPR003593">
    <property type="entry name" value="AAA+_ATPase"/>
</dbReference>
<keyword evidence="4" id="KW-0997">Cell inner membrane</keyword>
<accession>A0ABV1LEX6</accession>
<dbReference type="Pfam" id="PF00005">
    <property type="entry name" value="ABC_tran"/>
    <property type="match status" value="1"/>
</dbReference>
<dbReference type="CDD" id="cd03223">
    <property type="entry name" value="ABCD_peroxisomal_ALDP"/>
    <property type="match status" value="1"/>
</dbReference>
<evidence type="ECO:0000256" key="6">
    <source>
        <dbReference type="ARBA" id="ARBA00022741"/>
    </source>
</evidence>
<keyword evidence="7 13" id="KW-0067">ATP-binding</keyword>
<feature type="transmembrane region" description="Helical" evidence="10">
    <location>
        <begin position="147"/>
        <end position="173"/>
    </location>
</feature>
<dbReference type="GO" id="GO:0005524">
    <property type="term" value="F:ATP binding"/>
    <property type="evidence" value="ECO:0007669"/>
    <property type="project" value="UniProtKB-KW"/>
</dbReference>
<dbReference type="Gene3D" id="3.40.50.300">
    <property type="entry name" value="P-loop containing nucleotide triphosphate hydrolases"/>
    <property type="match status" value="1"/>
</dbReference>
<name>A0ABV1LEX6_9BURK</name>
<keyword evidence="2" id="KW-0813">Transport</keyword>
<evidence type="ECO:0000313" key="14">
    <source>
        <dbReference type="Proteomes" id="UP001469089"/>
    </source>
</evidence>
<keyword evidence="3" id="KW-1003">Cell membrane</keyword>
<feature type="transmembrane region" description="Helical" evidence="10">
    <location>
        <begin position="314"/>
        <end position="335"/>
    </location>
</feature>
<evidence type="ECO:0000259" key="11">
    <source>
        <dbReference type="PROSITE" id="PS50893"/>
    </source>
</evidence>
<keyword evidence="9 10" id="KW-0472">Membrane</keyword>
<dbReference type="PROSITE" id="PS50893">
    <property type="entry name" value="ABC_TRANSPORTER_2"/>
    <property type="match status" value="1"/>
</dbReference>
<gene>
    <name evidence="13" type="ORF">N0A02_00380</name>
</gene>
<sequence length="578" mass="64725">MIRQNSIVVPQPATLKAWWALLRPYWTSDRKRGAMALLSALLILTFSLTYVRLALTVWMGHYQQTVIKYDATAIPSLLLTFLAILGLDIGVNVAVNFINLALGINWRSWLTKRFLQRWMNGKAFYWIEQEQSVDNPDQRITEDIDQFVTASLTLSLGLFGTVTQLIVFTKVLWIKSGALALSLFGNVIQIPHYMVWLAIVYSLTTSLIVQFAGRRLQPLTFQKQRAEANFRFMMTGVREHVEQIALLGGGPTEIKRVGQAFEEVRSNFWRILMFNLRFEPVTLGIGFVSALFAGFALLPRYLSHQITFGDMTQLSATFGVVAASLQWFIQNFVALQQYRVVVSRLAGLDAAINLSSLPRGPHYDSSLSNTISVTDLDLQTPQGRTLVSGLTVTLRPGERWMVSGPSGAGKSTLLRALAGIWHYGAGRVTLPTHAKLFFLPQKNYIPPGTLKAALCYPADPHAFDDETCRRVLTDCQLGQYSDVLDEVARWGNNLSPGEQQRLGFARVLLQQPDYLLLDESTSALDEENETNLYQLITQRLPEAAIVSVSHHSSLERFHTHALRIENGQARQTSPIAVA</sequence>
<dbReference type="SMART" id="SM00382">
    <property type="entry name" value="AAA"/>
    <property type="match status" value="1"/>
</dbReference>
<evidence type="ECO:0000256" key="1">
    <source>
        <dbReference type="ARBA" id="ARBA00004651"/>
    </source>
</evidence>
<feature type="transmembrane region" description="Helical" evidence="10">
    <location>
        <begin position="280"/>
        <end position="302"/>
    </location>
</feature>
<feature type="domain" description="ABC transmembrane type-1" evidence="12">
    <location>
        <begin position="40"/>
        <end position="337"/>
    </location>
</feature>
<organism evidence="13 14">
    <name type="scientific">Paraburkholderia acidicola</name>
    <dbReference type="NCBI Taxonomy" id="1912599"/>
    <lineage>
        <taxon>Bacteria</taxon>
        <taxon>Pseudomonadati</taxon>
        <taxon>Pseudomonadota</taxon>
        <taxon>Betaproteobacteria</taxon>
        <taxon>Burkholderiales</taxon>
        <taxon>Burkholderiaceae</taxon>
        <taxon>Paraburkholderia</taxon>
    </lineage>
</organism>
<dbReference type="SUPFAM" id="SSF52540">
    <property type="entry name" value="P-loop containing nucleoside triphosphate hydrolases"/>
    <property type="match status" value="1"/>
</dbReference>
<dbReference type="PANTHER" id="PTHR11384:SF59">
    <property type="entry name" value="LYSOSOMAL COBALAMIN TRANSPORTER ABCD4"/>
    <property type="match status" value="1"/>
</dbReference>
<dbReference type="InterPro" id="IPR050835">
    <property type="entry name" value="ABC_transporter_sub-D"/>
</dbReference>
<feature type="transmembrane region" description="Helical" evidence="10">
    <location>
        <begin position="193"/>
        <end position="213"/>
    </location>
</feature>
<dbReference type="RefSeq" id="WP_349540815.1">
    <property type="nucleotide sequence ID" value="NZ_JAOALG010000001.1"/>
</dbReference>
<dbReference type="Gene3D" id="1.20.1560.10">
    <property type="entry name" value="ABC transporter type 1, transmembrane domain"/>
    <property type="match status" value="1"/>
</dbReference>
<dbReference type="EMBL" id="JAOALG010000001">
    <property type="protein sequence ID" value="MEQ5837895.1"/>
    <property type="molecule type" value="Genomic_DNA"/>
</dbReference>
<protein>
    <submittedName>
        <fullName evidence="13">ABC transporter ATP-binding protein/permease</fullName>
    </submittedName>
</protein>
<evidence type="ECO:0000256" key="3">
    <source>
        <dbReference type="ARBA" id="ARBA00022475"/>
    </source>
</evidence>
<evidence type="ECO:0000313" key="13">
    <source>
        <dbReference type="EMBL" id="MEQ5837895.1"/>
    </source>
</evidence>
<feature type="transmembrane region" description="Helical" evidence="10">
    <location>
        <begin position="33"/>
        <end position="53"/>
    </location>
</feature>
<reference evidence="13 14" key="1">
    <citation type="journal article" date="2024" name="Chem. Sci.">
        <title>Discovery of a lagriamide polyketide by integrated genome mining, isotopic labeling, and untargeted metabolomics.</title>
        <authorList>
            <person name="Fergusson C.H."/>
            <person name="Saulog J."/>
            <person name="Paulo B.S."/>
            <person name="Wilson D.M."/>
            <person name="Liu D.Y."/>
            <person name="Morehouse N.J."/>
            <person name="Waterworth S."/>
            <person name="Barkei J."/>
            <person name="Gray C.A."/>
            <person name="Kwan J.C."/>
            <person name="Eustaquio A.S."/>
            <person name="Linington R.G."/>
        </authorList>
    </citation>
    <scope>NUCLEOTIDE SEQUENCE [LARGE SCALE GENOMIC DNA]</scope>
    <source>
        <strain evidence="13 14">RL17-338-BIF-B</strain>
    </source>
</reference>
<dbReference type="InterPro" id="IPR017871">
    <property type="entry name" value="ABC_transporter-like_CS"/>
</dbReference>
<evidence type="ECO:0000256" key="8">
    <source>
        <dbReference type="ARBA" id="ARBA00022989"/>
    </source>
</evidence>
<dbReference type="InterPro" id="IPR036640">
    <property type="entry name" value="ABC1_TM_sf"/>
</dbReference>
<evidence type="ECO:0000259" key="12">
    <source>
        <dbReference type="PROSITE" id="PS50929"/>
    </source>
</evidence>
<dbReference type="InterPro" id="IPR027417">
    <property type="entry name" value="P-loop_NTPase"/>
</dbReference>
<dbReference type="Pfam" id="PF06472">
    <property type="entry name" value="ABC_membrane_2"/>
    <property type="match status" value="1"/>
</dbReference>
<dbReference type="InterPro" id="IPR003439">
    <property type="entry name" value="ABC_transporter-like_ATP-bd"/>
</dbReference>
<comment type="caution">
    <text evidence="13">The sequence shown here is derived from an EMBL/GenBank/DDBJ whole genome shotgun (WGS) entry which is preliminary data.</text>
</comment>
<keyword evidence="8 10" id="KW-1133">Transmembrane helix</keyword>
<keyword evidence="6" id="KW-0547">Nucleotide-binding</keyword>
<evidence type="ECO:0000256" key="5">
    <source>
        <dbReference type="ARBA" id="ARBA00022692"/>
    </source>
</evidence>
<dbReference type="Proteomes" id="UP001469089">
    <property type="component" value="Unassembled WGS sequence"/>
</dbReference>
<evidence type="ECO:0000256" key="10">
    <source>
        <dbReference type="SAM" id="Phobius"/>
    </source>
</evidence>
<dbReference type="PROSITE" id="PS50929">
    <property type="entry name" value="ABC_TM1F"/>
    <property type="match status" value="1"/>
</dbReference>
<evidence type="ECO:0000256" key="2">
    <source>
        <dbReference type="ARBA" id="ARBA00022448"/>
    </source>
</evidence>
<comment type="subcellular location">
    <subcellularLocation>
        <location evidence="1">Cell membrane</location>
        <topology evidence="1">Multi-pass membrane protein</topology>
    </subcellularLocation>
</comment>
<evidence type="ECO:0000256" key="7">
    <source>
        <dbReference type="ARBA" id="ARBA00022840"/>
    </source>
</evidence>
<dbReference type="SUPFAM" id="SSF90123">
    <property type="entry name" value="ABC transporter transmembrane region"/>
    <property type="match status" value="1"/>
</dbReference>
<feature type="transmembrane region" description="Helical" evidence="10">
    <location>
        <begin position="73"/>
        <end position="102"/>
    </location>
</feature>
<dbReference type="InterPro" id="IPR011527">
    <property type="entry name" value="ABC1_TM_dom"/>
</dbReference>
<keyword evidence="5 10" id="KW-0812">Transmembrane</keyword>